<keyword evidence="2" id="KW-1185">Reference proteome</keyword>
<protein>
    <recommendedName>
        <fullName evidence="3">RHS repeat-associated core domain-containing protein</fullName>
    </recommendedName>
</protein>
<proteinExistence type="predicted"/>
<comment type="caution">
    <text evidence="1">The sequence shown here is derived from an EMBL/GenBank/DDBJ whole genome shotgun (WGS) entry which is preliminary data.</text>
</comment>
<gene>
    <name evidence="1" type="ORF">ACFO6W_16370</name>
</gene>
<dbReference type="RefSeq" id="WP_379998364.1">
    <property type="nucleotide sequence ID" value="NZ_JBHSGN010000094.1"/>
</dbReference>
<dbReference type="Proteomes" id="UP001596023">
    <property type="component" value="Unassembled WGS sequence"/>
</dbReference>
<evidence type="ECO:0008006" key="3">
    <source>
        <dbReference type="Google" id="ProtNLM"/>
    </source>
</evidence>
<sequence length="170" mass="19999">MAYDNLHNITSKKQHIQQQGIQFDGMLKAGYDLTYEYNSQKPHQIANLKDENYRTEGSENQDKIKKDHTYQYDANGNLVYVNTAREKHDPIMIDLSVKSKTYGSIFYYCPNITFSSKPVPIYDSLFTWIKTVIECYEKNIYNISEEGKLMVIGDENEITKKYNKPYSFWD</sequence>
<dbReference type="EMBL" id="JBHSGN010000094">
    <property type="protein sequence ID" value="MFC4675273.1"/>
    <property type="molecule type" value="Genomic_DNA"/>
</dbReference>
<organism evidence="1 2">
    <name type="scientific">Dysgonomonas termitidis</name>
    <dbReference type="NCBI Taxonomy" id="1516126"/>
    <lineage>
        <taxon>Bacteria</taxon>
        <taxon>Pseudomonadati</taxon>
        <taxon>Bacteroidota</taxon>
        <taxon>Bacteroidia</taxon>
        <taxon>Bacteroidales</taxon>
        <taxon>Dysgonomonadaceae</taxon>
        <taxon>Dysgonomonas</taxon>
    </lineage>
</organism>
<evidence type="ECO:0000313" key="1">
    <source>
        <dbReference type="EMBL" id="MFC4675273.1"/>
    </source>
</evidence>
<accession>A0ABV9KZS0</accession>
<evidence type="ECO:0000313" key="2">
    <source>
        <dbReference type="Proteomes" id="UP001596023"/>
    </source>
</evidence>
<reference evidence="2" key="1">
    <citation type="journal article" date="2019" name="Int. J. Syst. Evol. Microbiol.">
        <title>The Global Catalogue of Microorganisms (GCM) 10K type strain sequencing project: providing services to taxonomists for standard genome sequencing and annotation.</title>
        <authorList>
            <consortium name="The Broad Institute Genomics Platform"/>
            <consortium name="The Broad Institute Genome Sequencing Center for Infectious Disease"/>
            <person name="Wu L."/>
            <person name="Ma J."/>
        </authorList>
    </citation>
    <scope>NUCLEOTIDE SEQUENCE [LARGE SCALE GENOMIC DNA]</scope>
    <source>
        <strain evidence="2">CCUG 66188</strain>
    </source>
</reference>
<dbReference type="Gene3D" id="2.180.10.10">
    <property type="entry name" value="RHS repeat-associated core"/>
    <property type="match status" value="1"/>
</dbReference>
<name>A0ABV9KZS0_9BACT</name>